<name>A0A1X1ZY72_9MYCO</name>
<dbReference type="SUPFAM" id="SSF140459">
    <property type="entry name" value="PE/PPE dimer-like"/>
    <property type="match status" value="1"/>
</dbReference>
<dbReference type="Pfam" id="PF00934">
    <property type="entry name" value="PE"/>
    <property type="match status" value="1"/>
</dbReference>
<dbReference type="InterPro" id="IPR038332">
    <property type="entry name" value="PPE_sf"/>
</dbReference>
<sequence length="346" mass="34454">MSFVIAAPDMVQAAAQDLAGVRATLSEAGAAAAGPTTAVVAAAEDQVSAAVAALFGAFGQEYQALSAQTQAFHEQFVTLLNGGARTYLATEAANAAQAAASAVNGLVRAMFVNDAAPGRAAVAVGDVVGPYQSLFTDTAANLQGIGETWTNVTAPALLQTIATQTNPQLILTALQTGSPLPVLTATGRLAQGYANLFQDLIVPASLSVTSVNPPSFAVGLGLPQLLAIDALGAPINAALAASSSSTTFFNAVRTGDSLTAITAIIDAPAKVANAFLNGKQTLSVALPVPGLTASIPFNGLLVPLQPIATTATLGGNPVTITGPPIGGLIPALLEYTPRLLASAFGG</sequence>
<evidence type="ECO:0000313" key="3">
    <source>
        <dbReference type="Proteomes" id="UP000193529"/>
    </source>
</evidence>
<dbReference type="STRING" id="153971.AWC19_01525"/>
<protein>
    <recommendedName>
        <fullName evidence="1">PE domain-containing protein</fullName>
    </recommendedName>
</protein>
<accession>A0A1X1ZY72</accession>
<gene>
    <name evidence="2" type="ORF">AWC19_01525</name>
</gene>
<dbReference type="Gene3D" id="1.10.287.850">
    <property type="entry name" value="HP0062-like domain"/>
    <property type="match status" value="1"/>
</dbReference>
<reference evidence="2 3" key="1">
    <citation type="submission" date="2016-01" db="EMBL/GenBank/DDBJ databases">
        <title>The new phylogeny of the genus Mycobacterium.</title>
        <authorList>
            <person name="Tarcisio F."/>
            <person name="Conor M."/>
            <person name="Antonella G."/>
            <person name="Elisabetta G."/>
            <person name="Giulia F.S."/>
            <person name="Sara T."/>
            <person name="Anna F."/>
            <person name="Clotilde B."/>
            <person name="Roberto B."/>
            <person name="Veronica D.S."/>
            <person name="Fabio R."/>
            <person name="Monica P."/>
            <person name="Olivier J."/>
            <person name="Enrico T."/>
            <person name="Nicola S."/>
        </authorList>
    </citation>
    <scope>NUCLEOTIDE SEQUENCE [LARGE SCALE GENOMIC DNA]</scope>
    <source>
        <strain evidence="2 3">DSM 44572</strain>
    </source>
</reference>
<evidence type="ECO:0000313" key="2">
    <source>
        <dbReference type="EMBL" id="ORW31014.1"/>
    </source>
</evidence>
<proteinExistence type="predicted"/>
<dbReference type="AlphaFoldDB" id="A0A1X1ZY72"/>
<dbReference type="EMBL" id="LQPJ01000035">
    <property type="protein sequence ID" value="ORW31014.1"/>
    <property type="molecule type" value="Genomic_DNA"/>
</dbReference>
<organism evidence="2 3">
    <name type="scientific">Mycobacterium palustre</name>
    <dbReference type="NCBI Taxonomy" id="153971"/>
    <lineage>
        <taxon>Bacteria</taxon>
        <taxon>Bacillati</taxon>
        <taxon>Actinomycetota</taxon>
        <taxon>Actinomycetes</taxon>
        <taxon>Mycobacteriales</taxon>
        <taxon>Mycobacteriaceae</taxon>
        <taxon>Mycobacterium</taxon>
        <taxon>Mycobacterium simiae complex</taxon>
    </lineage>
</organism>
<keyword evidence="3" id="KW-1185">Reference proteome</keyword>
<dbReference type="OrthoDB" id="4753156at2"/>
<comment type="caution">
    <text evidence="2">The sequence shown here is derived from an EMBL/GenBank/DDBJ whole genome shotgun (WGS) entry which is preliminary data.</text>
</comment>
<dbReference type="InterPro" id="IPR000084">
    <property type="entry name" value="PE-PGRS_N"/>
</dbReference>
<evidence type="ECO:0000259" key="1">
    <source>
        <dbReference type="Pfam" id="PF00934"/>
    </source>
</evidence>
<dbReference type="Proteomes" id="UP000193529">
    <property type="component" value="Unassembled WGS sequence"/>
</dbReference>
<dbReference type="RefSeq" id="WP_085076648.1">
    <property type="nucleotide sequence ID" value="NZ_JACKRZ010000368.1"/>
</dbReference>
<feature type="domain" description="PE" evidence="1">
    <location>
        <begin position="4"/>
        <end position="94"/>
    </location>
</feature>